<dbReference type="InterPro" id="IPR051172">
    <property type="entry name" value="Chlamydia_OmcB"/>
</dbReference>
<dbReference type="InterPro" id="IPR001434">
    <property type="entry name" value="OmcB-like_DUF11"/>
</dbReference>
<dbReference type="Pfam" id="PF24346">
    <property type="entry name" value="DUF7507"/>
    <property type="match status" value="1"/>
</dbReference>
<dbReference type="Gene3D" id="2.60.40.1170">
    <property type="entry name" value="Mu homology domain, subdomain B"/>
    <property type="match status" value="1"/>
</dbReference>
<evidence type="ECO:0000313" key="5">
    <source>
        <dbReference type="Proteomes" id="UP000255024"/>
    </source>
</evidence>
<keyword evidence="5" id="KW-1185">Reference proteome</keyword>
<dbReference type="InterPro" id="IPR047589">
    <property type="entry name" value="DUF11_rpt"/>
</dbReference>
<proteinExistence type="predicted"/>
<feature type="signal peptide" evidence="1">
    <location>
        <begin position="1"/>
        <end position="22"/>
    </location>
</feature>
<name>A0A378RJD2_MYROD</name>
<feature type="chain" id="PRO_5016970128" evidence="1">
    <location>
        <begin position="23"/>
        <end position="686"/>
    </location>
</feature>
<evidence type="ECO:0000259" key="2">
    <source>
        <dbReference type="Pfam" id="PF01345"/>
    </source>
</evidence>
<dbReference type="Pfam" id="PF13585">
    <property type="entry name" value="CHU_C"/>
    <property type="match status" value="1"/>
</dbReference>
<dbReference type="InterPro" id="IPR055354">
    <property type="entry name" value="DUF7507"/>
</dbReference>
<evidence type="ECO:0000313" key="4">
    <source>
        <dbReference type="EMBL" id="STZ27166.1"/>
    </source>
</evidence>
<reference evidence="4 5" key="1">
    <citation type="submission" date="2018-06" db="EMBL/GenBank/DDBJ databases">
        <authorList>
            <consortium name="Pathogen Informatics"/>
            <person name="Doyle S."/>
        </authorList>
    </citation>
    <scope>NUCLEOTIDE SEQUENCE [LARGE SCALE GENOMIC DNA]</scope>
    <source>
        <strain evidence="4 5">NCTC11179</strain>
    </source>
</reference>
<dbReference type="AlphaFoldDB" id="A0A378RJD2"/>
<dbReference type="RefSeq" id="WP_115090155.1">
    <property type="nucleotide sequence ID" value="NZ_CP068107.1"/>
</dbReference>
<dbReference type="PANTHER" id="PTHR34819">
    <property type="entry name" value="LARGE CYSTEINE-RICH PERIPLASMIC PROTEIN OMCB"/>
    <property type="match status" value="1"/>
</dbReference>
<dbReference type="Pfam" id="PF01345">
    <property type="entry name" value="DUF11"/>
    <property type="match status" value="2"/>
</dbReference>
<protein>
    <submittedName>
        <fullName evidence="4">Conserved repeat domain</fullName>
    </submittedName>
</protein>
<accession>A0A378RJD2</accession>
<sequence length="686" mass="76216">MKTKRLFLFGALCLGSVFISRAEEKSVPFFISTPILKKEKLALNRYPTLLAEEEEEECYSDIEGKGFGWKYAEGRAPSNPIVENFQQPGTDRGFVLDIYKLDNSFNMIINGVTLHFEELEFQISGTTGQNVRFKSDGSKWEANGIPDIWKINETATIDLNVRENNPTPAIRVVIDKDGNVRLFGKRSDTGELEELEIFDKTTGAVVQLATVPWNTDSDNVIQVTQSISGPTQIQGFGYGLSVRECENIDLSIEKKVKKQEDGEAIFLLTVKNNSEKFDDEQVVVEDLLPSGYEFISYTASQGTYDKVLGVWTVGELITQQTETIEIKVKIKTSGEFLNKASVSGSYPDKNPANNKAEAIVALGKLVFTKKYIPKDYILVGDQIEYEILVKNIGQTTVTDIILADENADVGSLVPSTISELKQGEEKIVKALHTITIEDFRAKEVINQATLEGKTSSGNLTLLSDDPTTSTPNDATVTPLKYQADLHATKDDNLAYYKPGQTTTYTVVVENKGPGSAIDVIVEDPMPTVDKKEWTSSRNTSGVGDLYDSIPFLQVGDKVTYTVTLTIPESHRGKFVNIVYVSAEENEDPNPICDTCTDISYQDVFIPRGISPNLDGKNDALDLADYDIVDIKIYNRLGVEVYSAAPYSKEWYGQHSSSSTLLPSATYYYIIHNILGDQYTGWIHLLY</sequence>
<evidence type="ECO:0000259" key="3">
    <source>
        <dbReference type="Pfam" id="PF24346"/>
    </source>
</evidence>
<evidence type="ECO:0000256" key="1">
    <source>
        <dbReference type="SAM" id="SignalP"/>
    </source>
</evidence>
<keyword evidence="1" id="KW-0732">Signal</keyword>
<dbReference type="Proteomes" id="UP000255024">
    <property type="component" value="Unassembled WGS sequence"/>
</dbReference>
<feature type="domain" description="DUF11" evidence="2">
    <location>
        <begin position="249"/>
        <end position="358"/>
    </location>
</feature>
<feature type="domain" description="DUF11" evidence="2">
    <location>
        <begin position="484"/>
        <end position="590"/>
    </location>
</feature>
<gene>
    <name evidence="4" type="ORF">NCTC11179_00699</name>
</gene>
<feature type="domain" description="DUF7507" evidence="3">
    <location>
        <begin position="368"/>
        <end position="458"/>
    </location>
</feature>
<dbReference type="EMBL" id="UGQL01000001">
    <property type="protein sequence ID" value="STZ27166.1"/>
    <property type="molecule type" value="Genomic_DNA"/>
</dbReference>
<dbReference type="NCBIfam" id="TIGR01451">
    <property type="entry name" value="B_ant_repeat"/>
    <property type="match status" value="2"/>
</dbReference>
<organism evidence="4 5">
    <name type="scientific">Myroides odoratus</name>
    <name type="common">Flavobacterium odoratum</name>
    <dbReference type="NCBI Taxonomy" id="256"/>
    <lineage>
        <taxon>Bacteria</taxon>
        <taxon>Pseudomonadati</taxon>
        <taxon>Bacteroidota</taxon>
        <taxon>Flavobacteriia</taxon>
        <taxon>Flavobacteriales</taxon>
        <taxon>Flavobacteriaceae</taxon>
        <taxon>Myroides</taxon>
    </lineage>
</organism>